<dbReference type="Gene3D" id="2.40.160.200">
    <property type="entry name" value="LURP1-related"/>
    <property type="match status" value="1"/>
</dbReference>
<dbReference type="SUPFAM" id="SSF54518">
    <property type="entry name" value="Tubby C-terminal domain-like"/>
    <property type="match status" value="1"/>
</dbReference>
<dbReference type="InterPro" id="IPR038595">
    <property type="entry name" value="LOR_sf"/>
</dbReference>
<dbReference type="PANTHER" id="PTHR23248">
    <property type="entry name" value="PHOSPHOLIPID SCRAMBLASE-RELATED"/>
    <property type="match status" value="1"/>
</dbReference>
<evidence type="ECO:0000313" key="2">
    <source>
        <dbReference type="Proteomes" id="UP000663440"/>
    </source>
</evidence>
<protein>
    <submittedName>
        <fullName evidence="1">Scramblase</fullName>
    </submittedName>
</protein>
<dbReference type="PANTHER" id="PTHR23248:SF9">
    <property type="entry name" value="PHOSPHOLIPID SCRAMBLASE"/>
    <property type="match status" value="1"/>
</dbReference>
<accession>A0ABX7QIB9</accession>
<evidence type="ECO:0000313" key="1">
    <source>
        <dbReference type="EMBL" id="QSW90388.1"/>
    </source>
</evidence>
<sequence>MEKTESRIPDLLKRDVYVIAEKAKFVKFGNTYNILDENGNNIGVIDQKVPGWQKLLSLALSKESFPYTYTIADNSGNVAATIKRGWTFFMSKIEIYDANNNKIGVMKEKMKLMHNSFEIENPEGKVIASIKSTSAGLTDFSITGVSDEKIGTIERQWKNGVKEIAAQALFPGTDKYCVTIDPKYTNDPLKTIAIAGSIVVDMSFRN</sequence>
<gene>
    <name evidence="1" type="ORF">J0383_06130</name>
</gene>
<keyword evidence="2" id="KW-1185">Reference proteome</keyword>
<dbReference type="Pfam" id="PF03803">
    <property type="entry name" value="Scramblase"/>
    <property type="match status" value="1"/>
</dbReference>
<dbReference type="EMBL" id="CP071448">
    <property type="protein sequence ID" value="QSW90388.1"/>
    <property type="molecule type" value="Genomic_DNA"/>
</dbReference>
<organism evidence="1 2">
    <name type="scientific">Flavobacterium endoglycinae</name>
    <dbReference type="NCBI Taxonomy" id="2816357"/>
    <lineage>
        <taxon>Bacteria</taxon>
        <taxon>Pseudomonadati</taxon>
        <taxon>Bacteroidota</taxon>
        <taxon>Flavobacteriia</taxon>
        <taxon>Flavobacteriales</taxon>
        <taxon>Flavobacteriaceae</taxon>
        <taxon>Flavobacterium</taxon>
    </lineage>
</organism>
<dbReference type="InterPro" id="IPR025659">
    <property type="entry name" value="Tubby-like_C"/>
</dbReference>
<reference evidence="1 2" key="1">
    <citation type="submission" date="2021-03" db="EMBL/GenBank/DDBJ databases">
        <title>Flavobacterium kribbensis sp. nov, an endophytic bacteria, isolated from soybean.</title>
        <authorList>
            <person name="Lee J."/>
            <person name="Seo J."/>
        </authorList>
    </citation>
    <scope>NUCLEOTIDE SEQUENCE [LARGE SCALE GENOMIC DNA]</scope>
    <source>
        <strain evidence="1 2">BB8</strain>
    </source>
</reference>
<dbReference type="InterPro" id="IPR005552">
    <property type="entry name" value="Scramblase"/>
</dbReference>
<proteinExistence type="predicted"/>
<dbReference type="RefSeq" id="WP_207297546.1">
    <property type="nucleotide sequence ID" value="NZ_CP071448.1"/>
</dbReference>
<name>A0ABX7QIB9_9FLAO</name>
<dbReference type="Proteomes" id="UP000663440">
    <property type="component" value="Chromosome"/>
</dbReference>